<proteinExistence type="predicted"/>
<sequence length="189" mass="21166">MTTWLRSESYKNHNLIQKALCTMTNNDLIVDFPHQRSNHRVAAVQFADTAQMYTVERHEDYGNMNNGVARHELWYTKAEYYSMKLAIREDVGEVRAQALAGGPFNYAGNDEDDASAEESSASVCCIGIEHLLTPACMLKVKTCRARCTRAVLVEQSRQGASEMDVALASFSQTRKSVLRGRKLGKLLSL</sequence>
<comment type="caution">
    <text evidence="1">The sequence shown here is derived from an EMBL/GenBank/DDBJ whole genome shotgun (WGS) entry which is preliminary data.</text>
</comment>
<evidence type="ECO:0000313" key="2">
    <source>
        <dbReference type="Proteomes" id="UP001224775"/>
    </source>
</evidence>
<reference evidence="1" key="1">
    <citation type="submission" date="2023-06" db="EMBL/GenBank/DDBJ databases">
        <title>Survivors Of The Sea: Transcriptome response of Skeletonema marinoi to long-term dormancy.</title>
        <authorList>
            <person name="Pinder M.I.M."/>
            <person name="Kourtchenko O."/>
            <person name="Robertson E.K."/>
            <person name="Larsson T."/>
            <person name="Maumus F."/>
            <person name="Osuna-Cruz C.M."/>
            <person name="Vancaester E."/>
            <person name="Stenow R."/>
            <person name="Vandepoele K."/>
            <person name="Ploug H."/>
            <person name="Bruchert V."/>
            <person name="Godhe A."/>
            <person name="Topel M."/>
        </authorList>
    </citation>
    <scope>NUCLEOTIDE SEQUENCE</scope>
    <source>
        <strain evidence="1">R05AC</strain>
    </source>
</reference>
<dbReference type="EMBL" id="JATAAI010000005">
    <property type="protein sequence ID" value="KAK1745371.1"/>
    <property type="molecule type" value="Genomic_DNA"/>
</dbReference>
<dbReference type="Proteomes" id="UP001224775">
    <property type="component" value="Unassembled WGS sequence"/>
</dbReference>
<gene>
    <name evidence="1" type="ORF">QTG54_003295</name>
</gene>
<keyword evidence="2" id="KW-1185">Reference proteome</keyword>
<accession>A0AAD8YF55</accession>
<organism evidence="1 2">
    <name type="scientific">Skeletonema marinoi</name>
    <dbReference type="NCBI Taxonomy" id="267567"/>
    <lineage>
        <taxon>Eukaryota</taxon>
        <taxon>Sar</taxon>
        <taxon>Stramenopiles</taxon>
        <taxon>Ochrophyta</taxon>
        <taxon>Bacillariophyta</taxon>
        <taxon>Coscinodiscophyceae</taxon>
        <taxon>Thalassiosirophycidae</taxon>
        <taxon>Thalassiosirales</taxon>
        <taxon>Skeletonemataceae</taxon>
        <taxon>Skeletonema</taxon>
        <taxon>Skeletonema marinoi-dohrnii complex</taxon>
    </lineage>
</organism>
<evidence type="ECO:0000313" key="1">
    <source>
        <dbReference type="EMBL" id="KAK1745371.1"/>
    </source>
</evidence>
<name>A0AAD8YF55_9STRA</name>
<dbReference type="AlphaFoldDB" id="A0AAD8YF55"/>
<protein>
    <submittedName>
        <fullName evidence="1">Uncharacterized protein</fullName>
    </submittedName>
</protein>